<accession>A0ABW9ZUW9</accession>
<keyword evidence="1" id="KW-0472">Membrane</keyword>
<dbReference type="RefSeq" id="WP_161817313.1">
    <property type="nucleotide sequence ID" value="NZ_JAACJS010000002.1"/>
</dbReference>
<protein>
    <submittedName>
        <fullName evidence="2">DUF983 domain-containing protein</fullName>
    </submittedName>
</protein>
<evidence type="ECO:0000313" key="2">
    <source>
        <dbReference type="EMBL" id="NCI49013.1"/>
    </source>
</evidence>
<name>A0ABW9ZUW9_9BACT</name>
<dbReference type="Proteomes" id="UP000753802">
    <property type="component" value="Unassembled WGS sequence"/>
</dbReference>
<gene>
    <name evidence="2" type="ORF">GWC95_03710</name>
</gene>
<evidence type="ECO:0000313" key="3">
    <source>
        <dbReference type="Proteomes" id="UP000753802"/>
    </source>
</evidence>
<sequence>MPQSKRSYLLSVLTNRCPRCREGKVFVKDSAYKKNSTQMHERCPMCGQPTEIEVGFYYGTGYVSYALSIAVLVASFVAWKVLIGVTFSIDDNRIFYWMATSFTLLFALQPVLMRMSRVLWLSWFVKYDHNWREHKIKDPERVVKEQMRNW</sequence>
<comment type="caution">
    <text evidence="2">The sequence shown here is derived from an EMBL/GenBank/DDBJ whole genome shotgun (WGS) entry which is preliminary data.</text>
</comment>
<evidence type="ECO:0000256" key="1">
    <source>
        <dbReference type="SAM" id="Phobius"/>
    </source>
</evidence>
<dbReference type="EMBL" id="JAACJS010000002">
    <property type="protein sequence ID" value="NCI49013.1"/>
    <property type="molecule type" value="Genomic_DNA"/>
</dbReference>
<feature type="transmembrane region" description="Helical" evidence="1">
    <location>
        <begin position="62"/>
        <end position="82"/>
    </location>
</feature>
<keyword evidence="1" id="KW-1133">Transmembrane helix</keyword>
<organism evidence="2 3">
    <name type="scientific">Sediminibacterium roseum</name>
    <dbReference type="NCBI Taxonomy" id="1978412"/>
    <lineage>
        <taxon>Bacteria</taxon>
        <taxon>Pseudomonadati</taxon>
        <taxon>Bacteroidota</taxon>
        <taxon>Chitinophagia</taxon>
        <taxon>Chitinophagales</taxon>
        <taxon>Chitinophagaceae</taxon>
        <taxon>Sediminibacterium</taxon>
    </lineage>
</organism>
<feature type="transmembrane region" description="Helical" evidence="1">
    <location>
        <begin position="94"/>
        <end position="112"/>
    </location>
</feature>
<keyword evidence="1" id="KW-0812">Transmembrane</keyword>
<reference evidence="2 3" key="1">
    <citation type="submission" date="2020-01" db="EMBL/GenBank/DDBJ databases">
        <title>Genome analysis.</title>
        <authorList>
            <person name="Wu S."/>
            <person name="Wang G."/>
        </authorList>
    </citation>
    <scope>NUCLEOTIDE SEQUENCE [LARGE SCALE GENOMIC DNA]</scope>
    <source>
        <strain evidence="2 3">SYL130</strain>
    </source>
</reference>
<proteinExistence type="predicted"/>
<keyword evidence="3" id="KW-1185">Reference proteome</keyword>